<dbReference type="RefSeq" id="WP_374219068.1">
    <property type="nucleotide sequence ID" value="NZ_JAXOVW010000076.1"/>
</dbReference>
<feature type="domain" description="SpoVT-AbrB" evidence="2">
    <location>
        <begin position="5"/>
        <end position="50"/>
    </location>
</feature>
<dbReference type="EMBL" id="JAXOVW010000076">
    <property type="protein sequence ID" value="MDZ5609652.1"/>
    <property type="molecule type" value="Genomic_DNA"/>
</dbReference>
<sequence>MKSTGIVRKVDELGRVVIPIEMRRTMGIVEGTPMEFHVNNQDIVLRKHEKACLVTGEVSEDNVELLDGRIALSREGAKVVMDLILQEGEKKGWLGK</sequence>
<accession>A0ABU5K2M2</accession>
<keyword evidence="4" id="KW-1185">Reference proteome</keyword>
<dbReference type="Pfam" id="PF18277">
    <property type="entry name" value="AbrB_C"/>
    <property type="match status" value="1"/>
</dbReference>
<evidence type="ECO:0000313" key="3">
    <source>
        <dbReference type="EMBL" id="MDZ5609652.1"/>
    </source>
</evidence>
<dbReference type="InterPro" id="IPR040678">
    <property type="entry name" value="AbrB_C"/>
</dbReference>
<evidence type="ECO:0000256" key="1">
    <source>
        <dbReference type="PROSITE-ProRule" id="PRU01076"/>
    </source>
</evidence>
<dbReference type="SUPFAM" id="SSF89447">
    <property type="entry name" value="AbrB/MazE/MraZ-like"/>
    <property type="match status" value="1"/>
</dbReference>
<organism evidence="3 4">
    <name type="scientific">Bacillus bingmayongensis</name>
    <dbReference type="NCBI Taxonomy" id="1150157"/>
    <lineage>
        <taxon>Bacteria</taxon>
        <taxon>Bacillati</taxon>
        <taxon>Bacillota</taxon>
        <taxon>Bacilli</taxon>
        <taxon>Bacillales</taxon>
        <taxon>Bacillaceae</taxon>
        <taxon>Bacillus</taxon>
    </lineage>
</organism>
<dbReference type="GO" id="GO:0003677">
    <property type="term" value="F:DNA binding"/>
    <property type="evidence" value="ECO:0007669"/>
    <property type="project" value="UniProtKB-KW"/>
</dbReference>
<proteinExistence type="predicted"/>
<dbReference type="SMART" id="SM00966">
    <property type="entry name" value="SpoVT_AbrB"/>
    <property type="match status" value="1"/>
</dbReference>
<keyword evidence="1 3" id="KW-0238">DNA-binding</keyword>
<dbReference type="InterPro" id="IPR052731">
    <property type="entry name" value="B_subtilis_Trans_State_Reg"/>
</dbReference>
<evidence type="ECO:0000313" key="4">
    <source>
        <dbReference type="Proteomes" id="UP001291930"/>
    </source>
</evidence>
<dbReference type="InterPro" id="IPR037914">
    <property type="entry name" value="SpoVT-AbrB_sf"/>
</dbReference>
<dbReference type="Gene3D" id="2.10.260.10">
    <property type="match status" value="1"/>
</dbReference>
<dbReference type="Proteomes" id="UP001291930">
    <property type="component" value="Unassembled WGS sequence"/>
</dbReference>
<comment type="caution">
    <text evidence="3">The sequence shown here is derived from an EMBL/GenBank/DDBJ whole genome shotgun (WGS) entry which is preliminary data.</text>
</comment>
<dbReference type="NCBIfam" id="TIGR01439">
    <property type="entry name" value="lp_hng_hel_AbrB"/>
    <property type="match status" value="1"/>
</dbReference>
<dbReference type="PANTHER" id="PTHR36432">
    <property type="match status" value="1"/>
</dbReference>
<dbReference type="PANTHER" id="PTHR36432:SF4">
    <property type="entry name" value="TRANSITION STATE REGULATOR ABH-RELATED"/>
    <property type="match status" value="1"/>
</dbReference>
<evidence type="ECO:0000259" key="2">
    <source>
        <dbReference type="PROSITE" id="PS51740"/>
    </source>
</evidence>
<dbReference type="PROSITE" id="PS51740">
    <property type="entry name" value="SPOVT_ABRB"/>
    <property type="match status" value="1"/>
</dbReference>
<dbReference type="InterPro" id="IPR007159">
    <property type="entry name" value="SpoVT-AbrB_dom"/>
</dbReference>
<dbReference type="Pfam" id="PF04014">
    <property type="entry name" value="MazE_antitoxin"/>
    <property type="match status" value="1"/>
</dbReference>
<protein>
    <submittedName>
        <fullName evidence="3">AbrB/MazE/SpoVT family DNA-binding domain-containing protein</fullName>
    </submittedName>
</protein>
<reference evidence="4" key="1">
    <citation type="submission" date="2023-11" db="EMBL/GenBank/DDBJ databases">
        <title>Genome Sequence of Bacillus pseudomycoides stain BUPM19.</title>
        <authorList>
            <person name="Farhat A."/>
        </authorList>
    </citation>
    <scope>NUCLEOTIDE SEQUENCE [LARGE SCALE GENOMIC DNA]</scope>
    <source>
        <strain evidence="4">BUPM19</strain>
    </source>
</reference>
<gene>
    <name evidence="3" type="ORF">U2I54_21980</name>
</gene>
<name>A0ABU5K2M2_9BACI</name>